<evidence type="ECO:0000259" key="1">
    <source>
        <dbReference type="Pfam" id="PF01557"/>
    </source>
</evidence>
<dbReference type="PANTHER" id="PTHR43211">
    <property type="entry name" value="FUMARYLACETOACETATE HYDROLASE"/>
    <property type="match status" value="1"/>
</dbReference>
<dbReference type="PANTHER" id="PTHR43211:SF1">
    <property type="entry name" value="BLL6422 PROTEIN"/>
    <property type="match status" value="1"/>
</dbReference>
<keyword evidence="4" id="KW-1185">Reference proteome</keyword>
<dbReference type="InterPro" id="IPR041072">
    <property type="entry name" value="FAA_hydro_N"/>
</dbReference>
<evidence type="ECO:0000259" key="2">
    <source>
        <dbReference type="Pfam" id="PF18288"/>
    </source>
</evidence>
<feature type="domain" description="Fumarylacetoacetase-like C-terminal" evidence="1">
    <location>
        <begin position="80"/>
        <end position="322"/>
    </location>
</feature>
<keyword evidence="3" id="KW-0378">Hydrolase</keyword>
<name>A0ABW0ZV27_9ACTN</name>
<dbReference type="Pfam" id="PF01557">
    <property type="entry name" value="FAA_hydrolase"/>
    <property type="match status" value="1"/>
</dbReference>
<dbReference type="InterPro" id="IPR036663">
    <property type="entry name" value="Fumarylacetoacetase_C_sf"/>
</dbReference>
<gene>
    <name evidence="3" type="ORF">ACFPZN_03365</name>
</gene>
<dbReference type="GO" id="GO:0016787">
    <property type="term" value="F:hydrolase activity"/>
    <property type="evidence" value="ECO:0007669"/>
    <property type="project" value="UniProtKB-KW"/>
</dbReference>
<accession>A0ABW0ZV27</accession>
<evidence type="ECO:0000313" key="4">
    <source>
        <dbReference type="Proteomes" id="UP001596074"/>
    </source>
</evidence>
<dbReference type="InterPro" id="IPR011234">
    <property type="entry name" value="Fumarylacetoacetase-like_C"/>
</dbReference>
<evidence type="ECO:0000313" key="3">
    <source>
        <dbReference type="EMBL" id="MFC5744650.1"/>
    </source>
</evidence>
<dbReference type="SUPFAM" id="SSF56529">
    <property type="entry name" value="FAH"/>
    <property type="match status" value="1"/>
</dbReference>
<organism evidence="3 4">
    <name type="scientific">Actinomadura rugatobispora</name>
    <dbReference type="NCBI Taxonomy" id="1994"/>
    <lineage>
        <taxon>Bacteria</taxon>
        <taxon>Bacillati</taxon>
        <taxon>Actinomycetota</taxon>
        <taxon>Actinomycetes</taxon>
        <taxon>Streptosporangiales</taxon>
        <taxon>Thermomonosporaceae</taxon>
        <taxon>Actinomadura</taxon>
    </lineage>
</organism>
<dbReference type="RefSeq" id="WP_378280000.1">
    <property type="nucleotide sequence ID" value="NZ_JBHSON010000004.1"/>
</dbReference>
<dbReference type="Gene3D" id="3.90.850.10">
    <property type="entry name" value="Fumarylacetoacetase-like, C-terminal domain"/>
    <property type="match status" value="1"/>
</dbReference>
<proteinExistence type="predicted"/>
<feature type="domain" description="Fumarylacetoacetase N-terminal" evidence="2">
    <location>
        <begin position="1"/>
        <end position="76"/>
    </location>
</feature>
<sequence length="324" mass="34787">MILATLRGGGADGTLVVVSRDRRRLVVPPRGPRTMQQALDEWPSWERALEDTYGELDDQRYGLPADRAVFDAPLPRAYHWAEGSCYLRHMERIRGGRGEALPDDHRDQPIVYQSGSATNMAPRDDIALPDPGWELDLEATVVVISGGVPVGADEHEAAARIRLVGLTNDLTYRKLLVAERRRGTGVYGSKPGRAYAPFVVSPSALGAAWNGTNLSATTRCEVNGALLGAPRTDRDIAFEFPRILAHLVRSRPLVPGSIVGTGTVSNADPAAGYACIAEKRAVELARDGAPATPFLDAGDTVTIEAVGDDGTSLFGRIRQTVVAT</sequence>
<dbReference type="Proteomes" id="UP001596074">
    <property type="component" value="Unassembled WGS sequence"/>
</dbReference>
<protein>
    <submittedName>
        <fullName evidence="3">Fumarylacetoacetate hydrolase family protein</fullName>
    </submittedName>
</protein>
<dbReference type="EMBL" id="JBHSON010000004">
    <property type="protein sequence ID" value="MFC5744650.1"/>
    <property type="molecule type" value="Genomic_DNA"/>
</dbReference>
<comment type="caution">
    <text evidence="3">The sequence shown here is derived from an EMBL/GenBank/DDBJ whole genome shotgun (WGS) entry which is preliminary data.</text>
</comment>
<reference evidence="4" key="1">
    <citation type="journal article" date="2019" name="Int. J. Syst. Evol. Microbiol.">
        <title>The Global Catalogue of Microorganisms (GCM) 10K type strain sequencing project: providing services to taxonomists for standard genome sequencing and annotation.</title>
        <authorList>
            <consortium name="The Broad Institute Genomics Platform"/>
            <consortium name="The Broad Institute Genome Sequencing Center for Infectious Disease"/>
            <person name="Wu L."/>
            <person name="Ma J."/>
        </authorList>
    </citation>
    <scope>NUCLEOTIDE SEQUENCE [LARGE SCALE GENOMIC DNA]</scope>
    <source>
        <strain evidence="4">KCTC 42087</strain>
    </source>
</reference>
<dbReference type="Pfam" id="PF18288">
    <property type="entry name" value="FAA_hydro_N_2"/>
    <property type="match status" value="1"/>
</dbReference>